<accession>A0A1Y2L7U5</accession>
<protein>
    <submittedName>
        <fullName evidence="1">Uncharacterized protein</fullName>
    </submittedName>
</protein>
<dbReference type="Proteomes" id="UP000193396">
    <property type="component" value="Unassembled WGS sequence"/>
</dbReference>
<evidence type="ECO:0000313" key="1">
    <source>
        <dbReference type="EMBL" id="OSQ44624.1"/>
    </source>
</evidence>
<organism evidence="1 2">
    <name type="scientific">Thalassospira alkalitolerans</name>
    <dbReference type="NCBI Taxonomy" id="1293890"/>
    <lineage>
        <taxon>Bacteria</taxon>
        <taxon>Pseudomonadati</taxon>
        <taxon>Pseudomonadota</taxon>
        <taxon>Alphaproteobacteria</taxon>
        <taxon>Rhodospirillales</taxon>
        <taxon>Thalassospiraceae</taxon>
        <taxon>Thalassospira</taxon>
    </lineage>
</organism>
<sequence>MSVARKHQERREFKGCPDCGKSLEVQTRKQTTDFGGANGVNVVSFIEPYVVCSACEMEFILIEGADNQHDAVCRALGRLTAVDILRVVRSFNGTREEFCNLIGVGEASLRRWIRRAAIQDDSNDRLLRLASIPSGVHELRKVKHQAELDMALGDVGIVLRANWKHGDRERAESQMKRFAL</sequence>
<reference evidence="1 2" key="1">
    <citation type="submission" date="2014-03" db="EMBL/GenBank/DDBJ databases">
        <title>The draft genome sequence of Thalassospira alkalitolerans JCM 18968.</title>
        <authorList>
            <person name="Lai Q."/>
            <person name="Shao Z."/>
        </authorList>
    </citation>
    <scope>NUCLEOTIDE SEQUENCE [LARGE SCALE GENOMIC DNA]</scope>
    <source>
        <strain evidence="1 2">JCM 18968</strain>
    </source>
</reference>
<proteinExistence type="predicted"/>
<gene>
    <name evidence="1" type="ORF">TALK_18815</name>
</gene>
<dbReference type="OrthoDB" id="123556at2"/>
<comment type="caution">
    <text evidence="1">The sequence shown here is derived from an EMBL/GenBank/DDBJ whole genome shotgun (WGS) entry which is preliminary data.</text>
</comment>
<dbReference type="EMBL" id="JFKB01000018">
    <property type="protein sequence ID" value="OSQ44624.1"/>
    <property type="molecule type" value="Genomic_DNA"/>
</dbReference>
<dbReference type="AlphaFoldDB" id="A0A1Y2L7U5"/>
<evidence type="ECO:0000313" key="2">
    <source>
        <dbReference type="Proteomes" id="UP000193396"/>
    </source>
</evidence>
<name>A0A1Y2L7U5_9PROT</name>
<dbReference type="STRING" id="1293890.TALK_18815"/>
<keyword evidence="2" id="KW-1185">Reference proteome</keyword>
<dbReference type="RefSeq" id="WP_085620704.1">
    <property type="nucleotide sequence ID" value="NZ_JFKB01000018.1"/>
</dbReference>